<dbReference type="Pfam" id="PF00441">
    <property type="entry name" value="Acyl-CoA_dh_1"/>
    <property type="match status" value="1"/>
</dbReference>
<dbReference type="InterPro" id="IPR046373">
    <property type="entry name" value="Acyl-CoA_Oxase/DH_mid-dom_sf"/>
</dbReference>
<evidence type="ECO:0000256" key="5">
    <source>
        <dbReference type="ARBA" id="ARBA00023002"/>
    </source>
</evidence>
<dbReference type="PANTHER" id="PTHR43884">
    <property type="entry name" value="ACYL-COA DEHYDROGENASE"/>
    <property type="match status" value="1"/>
</dbReference>
<dbReference type="SUPFAM" id="SSF56645">
    <property type="entry name" value="Acyl-CoA dehydrogenase NM domain-like"/>
    <property type="match status" value="1"/>
</dbReference>
<dbReference type="Gene3D" id="2.40.110.10">
    <property type="entry name" value="Butyryl-CoA Dehydrogenase, subunit A, domain 2"/>
    <property type="match status" value="1"/>
</dbReference>
<evidence type="ECO:0000313" key="7">
    <source>
        <dbReference type="EMBL" id="SCG46989.1"/>
    </source>
</evidence>
<evidence type="ECO:0000259" key="6">
    <source>
        <dbReference type="Pfam" id="PF00441"/>
    </source>
</evidence>
<dbReference type="Proteomes" id="UP000198217">
    <property type="component" value="Chromosome I"/>
</dbReference>
<keyword evidence="3" id="KW-0285">Flavoprotein</keyword>
<dbReference type="GO" id="GO:0003995">
    <property type="term" value="F:acyl-CoA dehydrogenase activity"/>
    <property type="evidence" value="ECO:0007669"/>
    <property type="project" value="TreeGrafter"/>
</dbReference>
<dbReference type="InterPro" id="IPR037069">
    <property type="entry name" value="AcylCoA_DH/ox_N_sf"/>
</dbReference>
<organism evidence="7 8">
    <name type="scientific">Micromonospora echinaurantiaca</name>
    <dbReference type="NCBI Taxonomy" id="47857"/>
    <lineage>
        <taxon>Bacteria</taxon>
        <taxon>Bacillati</taxon>
        <taxon>Actinomycetota</taxon>
        <taxon>Actinomycetes</taxon>
        <taxon>Micromonosporales</taxon>
        <taxon>Micromonosporaceae</taxon>
        <taxon>Micromonospora</taxon>
    </lineage>
</organism>
<sequence length="348" mass="37378">MEFGFTEQQRHLREVTRGYLAERYPPDRVAALADGPGHDPDGWAPLIDLGWRDPDLGLVEQAVLADESGYALHPVPWWSTLSAALPGTAPATVACHDDDCATLAVAHRTSAVRAVTGPDGWRVSGVKRLVPDLAAVTEVLLTAGTAEGVALFRVRRDAVGVTVVDRAGLDGLRRPADLRCADTPAEPVADVAGTPVALRRLRRRAYTLLAAEALGVARRAYDLAVAHARTRTQFGRPIGAFQGVSFRVADSYVAVELAHSLVYRAAWLAGRADGRPDGTVDEAVAAAVVAARDAAVRGCEHAIQVLGGIGMTWEHPVHRWYRRALWIRAFDAPSTRHRADLARALLGS</sequence>
<dbReference type="RefSeq" id="WP_088993426.1">
    <property type="nucleotide sequence ID" value="NZ_LT607750.1"/>
</dbReference>
<dbReference type="PANTHER" id="PTHR43884:SF20">
    <property type="entry name" value="ACYL-COA DEHYDROGENASE FADE28"/>
    <property type="match status" value="1"/>
</dbReference>
<evidence type="ECO:0000313" key="8">
    <source>
        <dbReference type="Proteomes" id="UP000198217"/>
    </source>
</evidence>
<dbReference type="InterPro" id="IPR009100">
    <property type="entry name" value="AcylCoA_DH/oxidase_NM_dom_sf"/>
</dbReference>
<gene>
    <name evidence="7" type="ORF">GA0070609_1859</name>
</gene>
<dbReference type="EMBL" id="LT607750">
    <property type="protein sequence ID" value="SCG46989.1"/>
    <property type="molecule type" value="Genomic_DNA"/>
</dbReference>
<keyword evidence="4" id="KW-0274">FAD</keyword>
<dbReference type="Gene3D" id="1.10.540.10">
    <property type="entry name" value="Acyl-CoA dehydrogenase/oxidase, N-terminal domain"/>
    <property type="match status" value="1"/>
</dbReference>
<dbReference type="SUPFAM" id="SSF47203">
    <property type="entry name" value="Acyl-CoA dehydrogenase C-terminal domain-like"/>
    <property type="match status" value="1"/>
</dbReference>
<dbReference type="InterPro" id="IPR009075">
    <property type="entry name" value="AcylCo_DH/oxidase_C"/>
</dbReference>
<evidence type="ECO:0000256" key="4">
    <source>
        <dbReference type="ARBA" id="ARBA00022827"/>
    </source>
</evidence>
<accession>A0A1C5HLX3</accession>
<keyword evidence="8" id="KW-1185">Reference proteome</keyword>
<dbReference type="GO" id="GO:0050660">
    <property type="term" value="F:flavin adenine dinucleotide binding"/>
    <property type="evidence" value="ECO:0007669"/>
    <property type="project" value="InterPro"/>
</dbReference>
<name>A0A1C5HLX3_9ACTN</name>
<dbReference type="InterPro" id="IPR036250">
    <property type="entry name" value="AcylCo_DH-like_C"/>
</dbReference>
<comment type="similarity">
    <text evidence="2">Belongs to the acyl-CoA dehydrogenase family.</text>
</comment>
<dbReference type="AlphaFoldDB" id="A0A1C5HLX3"/>
<evidence type="ECO:0000256" key="1">
    <source>
        <dbReference type="ARBA" id="ARBA00001974"/>
    </source>
</evidence>
<dbReference type="CDD" id="cd00567">
    <property type="entry name" value="ACAD"/>
    <property type="match status" value="1"/>
</dbReference>
<evidence type="ECO:0000256" key="2">
    <source>
        <dbReference type="ARBA" id="ARBA00009347"/>
    </source>
</evidence>
<evidence type="ECO:0000256" key="3">
    <source>
        <dbReference type="ARBA" id="ARBA00022630"/>
    </source>
</evidence>
<proteinExistence type="inferred from homology"/>
<feature type="domain" description="Acyl-CoA dehydrogenase/oxidase C-terminal" evidence="6">
    <location>
        <begin position="195"/>
        <end position="346"/>
    </location>
</feature>
<dbReference type="Gene3D" id="1.20.140.10">
    <property type="entry name" value="Butyryl-CoA Dehydrogenase, subunit A, domain 3"/>
    <property type="match status" value="1"/>
</dbReference>
<comment type="cofactor">
    <cofactor evidence="1">
        <name>FAD</name>
        <dbReference type="ChEBI" id="CHEBI:57692"/>
    </cofactor>
</comment>
<protein>
    <submittedName>
        <fullName evidence="7">Acyl-CoA dehydrogenase</fullName>
    </submittedName>
</protein>
<reference evidence="7 8" key="1">
    <citation type="submission" date="2016-06" db="EMBL/GenBank/DDBJ databases">
        <authorList>
            <person name="Kjaerup R.B."/>
            <person name="Dalgaard T.S."/>
            <person name="Juul-Madsen H.R."/>
        </authorList>
    </citation>
    <scope>NUCLEOTIDE SEQUENCE [LARGE SCALE GENOMIC DNA]</scope>
    <source>
        <strain evidence="7 8">DSM 43904</strain>
    </source>
</reference>
<keyword evidence="5" id="KW-0560">Oxidoreductase</keyword>